<accession>A0ABY9R2A9</accession>
<evidence type="ECO:0000313" key="2">
    <source>
        <dbReference type="EMBL" id="WMW64695.1"/>
    </source>
</evidence>
<evidence type="ECO:0000256" key="1">
    <source>
        <dbReference type="SAM" id="MobiDB-lite"/>
    </source>
</evidence>
<name>A0ABY9R2A9_9BACT</name>
<feature type="compositionally biased region" description="Polar residues" evidence="1">
    <location>
        <begin position="178"/>
        <end position="190"/>
    </location>
</feature>
<evidence type="ECO:0000313" key="3">
    <source>
        <dbReference type="Proteomes" id="UP001180616"/>
    </source>
</evidence>
<protein>
    <submittedName>
        <fullName evidence="2">Uncharacterized protein</fullName>
    </submittedName>
</protein>
<keyword evidence="3" id="KW-1185">Reference proteome</keyword>
<dbReference type="Proteomes" id="UP001180616">
    <property type="component" value="Chromosome"/>
</dbReference>
<dbReference type="EMBL" id="CP133659">
    <property type="protein sequence ID" value="WMW64695.1"/>
    <property type="molecule type" value="Genomic_DNA"/>
</dbReference>
<proteinExistence type="predicted"/>
<feature type="region of interest" description="Disordered" evidence="1">
    <location>
        <begin position="178"/>
        <end position="202"/>
    </location>
</feature>
<sequence length="341" mass="39263">MKKNKALLHGYRLKLAVFLNNEYAMRSIISNDEYKTYIEQLPALKNELQENLGKLYNTSIADACIEYHLYHSPEYYDMDIFCDMIYKRVLKHAHGHSINDNIEFENAYDLVTLNAKNKDLISKLSEISIKHGVYATRADAFGKKTYPLELINEENIEKITEETFFNINILNEINPTLTHSTTDSAPQQLKNAREGEQNSTPLFTETHNKNIEREIRINKLTTSMVAYEQQPSSAFTTNTAANQYLNAFYNTNNIKDIHKEISNKIFGLLMWDMTTLKKMKQKPAFKEISKNIKIARKKPCVHSTCNEECSDFESCLNAASRHLRIARNSIKAGTLKTAKDL</sequence>
<dbReference type="RefSeq" id="WP_309540769.1">
    <property type="nucleotide sequence ID" value="NZ_CP133659.1"/>
</dbReference>
<organism evidence="2 3">
    <name type="scientific">Nitratidesulfovibrio liaohensis</name>
    <dbReference type="NCBI Taxonomy" id="2604158"/>
    <lineage>
        <taxon>Bacteria</taxon>
        <taxon>Pseudomonadati</taxon>
        <taxon>Thermodesulfobacteriota</taxon>
        <taxon>Desulfovibrionia</taxon>
        <taxon>Desulfovibrionales</taxon>
        <taxon>Desulfovibrionaceae</taxon>
        <taxon>Nitratidesulfovibrio</taxon>
    </lineage>
</organism>
<gene>
    <name evidence="2" type="ORF">KPS_002752</name>
</gene>
<reference evidence="2" key="1">
    <citation type="submission" date="2023-09" db="EMBL/GenBank/DDBJ databases">
        <authorList>
            <consortium name="CW5 consortium"/>
            <person name="Lu C.-W."/>
        </authorList>
    </citation>
    <scope>NUCLEOTIDE SEQUENCE</scope>
    <source>
        <strain evidence="2">KPS</strain>
    </source>
</reference>